<sequence length="37" mass="4171">MIANSDTADAFDQLATTIIQKSTGHLRMDDRFNNTEK</sequence>
<dbReference type="Proteomes" id="UP000036681">
    <property type="component" value="Unplaced"/>
</dbReference>
<proteinExistence type="predicted"/>
<dbReference type="AlphaFoldDB" id="A0A0M3IGW0"/>
<organism evidence="1 2">
    <name type="scientific">Ascaris lumbricoides</name>
    <name type="common">Giant roundworm</name>
    <dbReference type="NCBI Taxonomy" id="6252"/>
    <lineage>
        <taxon>Eukaryota</taxon>
        <taxon>Metazoa</taxon>
        <taxon>Ecdysozoa</taxon>
        <taxon>Nematoda</taxon>
        <taxon>Chromadorea</taxon>
        <taxon>Rhabditida</taxon>
        <taxon>Spirurina</taxon>
        <taxon>Ascaridomorpha</taxon>
        <taxon>Ascaridoidea</taxon>
        <taxon>Ascarididae</taxon>
        <taxon>Ascaris</taxon>
    </lineage>
</organism>
<evidence type="ECO:0000313" key="2">
    <source>
        <dbReference type="WBParaSite" id="ALUE_0001758301-mRNA-1"/>
    </source>
</evidence>
<accession>A0A0M3IGW0</accession>
<reference evidence="2" key="1">
    <citation type="submission" date="2017-02" db="UniProtKB">
        <authorList>
            <consortium name="WormBaseParasite"/>
        </authorList>
    </citation>
    <scope>IDENTIFICATION</scope>
</reference>
<keyword evidence="1" id="KW-1185">Reference proteome</keyword>
<name>A0A0M3IGW0_ASCLU</name>
<dbReference type="WBParaSite" id="ALUE_0001758301-mRNA-1">
    <property type="protein sequence ID" value="ALUE_0001758301-mRNA-1"/>
    <property type="gene ID" value="ALUE_0001758301"/>
</dbReference>
<evidence type="ECO:0000313" key="1">
    <source>
        <dbReference type="Proteomes" id="UP000036681"/>
    </source>
</evidence>
<protein>
    <submittedName>
        <fullName evidence="2">Transcriptional regulator</fullName>
    </submittedName>
</protein>